<dbReference type="Proteomes" id="UP000249169">
    <property type="component" value="Unassembled WGS sequence"/>
</dbReference>
<dbReference type="EMBL" id="QHKO01000001">
    <property type="protein sequence ID" value="RAL24756.1"/>
    <property type="molecule type" value="Genomic_DNA"/>
</dbReference>
<comment type="caution">
    <text evidence="3">The sequence shown here is derived from an EMBL/GenBank/DDBJ whole genome shotgun (WGS) entry which is preliminary data.</text>
</comment>
<feature type="transmembrane region" description="Helical" evidence="1">
    <location>
        <begin position="162"/>
        <end position="187"/>
    </location>
</feature>
<keyword evidence="4" id="KW-1185">Reference proteome</keyword>
<evidence type="ECO:0000256" key="1">
    <source>
        <dbReference type="SAM" id="Phobius"/>
    </source>
</evidence>
<evidence type="ECO:0000259" key="2">
    <source>
        <dbReference type="Pfam" id="PF09335"/>
    </source>
</evidence>
<feature type="transmembrane region" description="Helical" evidence="1">
    <location>
        <begin position="112"/>
        <end position="134"/>
    </location>
</feature>
<keyword evidence="1" id="KW-0472">Membrane</keyword>
<accession>A0A328CAR8</accession>
<evidence type="ECO:0000313" key="3">
    <source>
        <dbReference type="EMBL" id="RAL24756.1"/>
    </source>
</evidence>
<proteinExistence type="predicted"/>
<gene>
    <name evidence="3" type="ORF">DL240_00670</name>
</gene>
<reference evidence="3 4" key="1">
    <citation type="submission" date="2018-05" db="EMBL/GenBank/DDBJ databases">
        <title>Lujinxingia marina gen. nov. sp. nov., a new facultative anaerobic member of the class Deltaproteobacteria, and proposal of Lujinxingaceae fam. nov.</title>
        <authorList>
            <person name="Li C.-M."/>
        </authorList>
    </citation>
    <scope>NUCLEOTIDE SEQUENCE [LARGE SCALE GENOMIC DNA]</scope>
    <source>
        <strain evidence="3 4">B210</strain>
    </source>
</reference>
<feature type="domain" description="VTT" evidence="2">
    <location>
        <begin position="97"/>
        <end position="212"/>
    </location>
</feature>
<keyword evidence="1" id="KW-0812">Transmembrane</keyword>
<dbReference type="GO" id="GO:0005886">
    <property type="term" value="C:plasma membrane"/>
    <property type="evidence" value="ECO:0007669"/>
    <property type="project" value="TreeGrafter"/>
</dbReference>
<sequence>MPYLCLGRDCRHNGLMNLSPECEPPVSDAPDIADDKFMRRLAWQSVAIMVVMFALTALLGYWLRDPITDLATQFVQLLGAPGIFLGVLAADAISFPIPASTYLFAGVASGASVIPVLIATSLASLMGGALAYLVGPQVARIPFLARRLEIFRPRGEALFKRWGAWAVGIAAVTPMPFSIICWLAGIYRMPFKPFFTATLVRVPRVCLYYGLFALGWASAAG</sequence>
<name>A0A328CAR8_9DELT</name>
<feature type="transmembrane region" description="Helical" evidence="1">
    <location>
        <begin position="199"/>
        <end position="219"/>
    </location>
</feature>
<feature type="transmembrane region" description="Helical" evidence="1">
    <location>
        <begin position="83"/>
        <end position="105"/>
    </location>
</feature>
<dbReference type="PANTHER" id="PTHR42709:SF11">
    <property type="entry name" value="DEDA FAMILY PROTEIN"/>
    <property type="match status" value="1"/>
</dbReference>
<keyword evidence="1" id="KW-1133">Transmembrane helix</keyword>
<dbReference type="Pfam" id="PF09335">
    <property type="entry name" value="VTT_dom"/>
    <property type="match status" value="1"/>
</dbReference>
<dbReference type="PANTHER" id="PTHR42709">
    <property type="entry name" value="ALKALINE PHOSPHATASE LIKE PROTEIN"/>
    <property type="match status" value="1"/>
</dbReference>
<evidence type="ECO:0000313" key="4">
    <source>
        <dbReference type="Proteomes" id="UP000249169"/>
    </source>
</evidence>
<organism evidence="3 4">
    <name type="scientific">Lujinxingia litoralis</name>
    <dbReference type="NCBI Taxonomy" id="2211119"/>
    <lineage>
        <taxon>Bacteria</taxon>
        <taxon>Deltaproteobacteria</taxon>
        <taxon>Bradymonadales</taxon>
        <taxon>Lujinxingiaceae</taxon>
        <taxon>Lujinxingia</taxon>
    </lineage>
</organism>
<dbReference type="AlphaFoldDB" id="A0A328CAR8"/>
<protein>
    <recommendedName>
        <fullName evidence="2">VTT domain-containing protein</fullName>
    </recommendedName>
</protein>
<dbReference type="InterPro" id="IPR051311">
    <property type="entry name" value="DedA_domain"/>
</dbReference>
<feature type="transmembrane region" description="Helical" evidence="1">
    <location>
        <begin position="41"/>
        <end position="63"/>
    </location>
</feature>
<dbReference type="InterPro" id="IPR032816">
    <property type="entry name" value="VTT_dom"/>
</dbReference>